<evidence type="ECO:0000313" key="2">
    <source>
        <dbReference type="EMBL" id="KAF0470346.1"/>
    </source>
</evidence>
<organism evidence="2 3">
    <name type="scientific">Gigaspora margarita</name>
    <dbReference type="NCBI Taxonomy" id="4874"/>
    <lineage>
        <taxon>Eukaryota</taxon>
        <taxon>Fungi</taxon>
        <taxon>Fungi incertae sedis</taxon>
        <taxon>Mucoromycota</taxon>
        <taxon>Glomeromycotina</taxon>
        <taxon>Glomeromycetes</taxon>
        <taxon>Diversisporales</taxon>
        <taxon>Gigasporaceae</taxon>
        <taxon>Gigaspora</taxon>
    </lineage>
</organism>
<dbReference type="Proteomes" id="UP000439903">
    <property type="component" value="Unassembled WGS sequence"/>
</dbReference>
<gene>
    <name evidence="2" type="ORF">F8M41_025378</name>
</gene>
<evidence type="ECO:0000256" key="1">
    <source>
        <dbReference type="SAM" id="MobiDB-lite"/>
    </source>
</evidence>
<feature type="region of interest" description="Disordered" evidence="1">
    <location>
        <begin position="120"/>
        <end position="144"/>
    </location>
</feature>
<accession>A0A8H3XIL9</accession>
<evidence type="ECO:0000313" key="3">
    <source>
        <dbReference type="Proteomes" id="UP000439903"/>
    </source>
</evidence>
<dbReference type="AlphaFoldDB" id="A0A8H3XIL9"/>
<protein>
    <submittedName>
        <fullName evidence="2">Uncharacterized protein</fullName>
    </submittedName>
</protein>
<keyword evidence="3" id="KW-1185">Reference proteome</keyword>
<proteinExistence type="predicted"/>
<comment type="caution">
    <text evidence="2">The sequence shown here is derived from an EMBL/GenBank/DDBJ whole genome shotgun (WGS) entry which is preliminary data.</text>
</comment>
<dbReference type="EMBL" id="WTPW01000903">
    <property type="protein sequence ID" value="KAF0470346.1"/>
    <property type="molecule type" value="Genomic_DNA"/>
</dbReference>
<name>A0A8H3XIL9_GIGMA</name>
<reference evidence="2 3" key="1">
    <citation type="journal article" date="2019" name="Environ. Microbiol.">
        <title>At the nexus of three kingdoms: the genome of the mycorrhizal fungus Gigaspora margarita provides insights into plant, endobacterial and fungal interactions.</title>
        <authorList>
            <person name="Venice F."/>
            <person name="Ghignone S."/>
            <person name="Salvioli di Fossalunga A."/>
            <person name="Amselem J."/>
            <person name="Novero M."/>
            <person name="Xianan X."/>
            <person name="Sedzielewska Toro K."/>
            <person name="Morin E."/>
            <person name="Lipzen A."/>
            <person name="Grigoriev I.V."/>
            <person name="Henrissat B."/>
            <person name="Martin F.M."/>
            <person name="Bonfante P."/>
        </authorList>
    </citation>
    <scope>NUCLEOTIDE SEQUENCE [LARGE SCALE GENOMIC DNA]</scope>
    <source>
        <strain evidence="2 3">BEG34</strain>
    </source>
</reference>
<sequence length="290" mass="33913">MIESEEEIDYTEWLDIRTEVKKLKRKTLDIQRLAKKGYTYKTDDPYDGSWYCRKGGNLKRVGEKRPRNLKTRRNVPTNYQNIVSKTESEEFDQEKEEKVYTEPREIIDKEATYPKVDLQGNRTPVAAPKDQSHVSPSPNIAMKPITSKPTATEVLDAYYNLDKTIEEPFDKAISGFNEEQENEIEILLQKVVAECEFIEVEVGRSKCVEKEVASDHCPESIDMELAEGTIDVGDHYQRKVESHKKNARHRNGTKTRLKWKMTEKLKWKTLVPVVQRKPKDRMKKNYLMIE</sequence>